<keyword evidence="4 7" id="KW-0378">Hydrolase</keyword>
<dbReference type="GO" id="GO:0005764">
    <property type="term" value="C:lysosome"/>
    <property type="evidence" value="ECO:0007669"/>
    <property type="project" value="TreeGrafter"/>
</dbReference>
<evidence type="ECO:0000256" key="1">
    <source>
        <dbReference type="ARBA" id="ARBA00007447"/>
    </source>
</evidence>
<evidence type="ECO:0000256" key="8">
    <source>
        <dbReference type="SAM" id="MobiDB-lite"/>
    </source>
</evidence>
<evidence type="ECO:0000259" key="10">
    <source>
        <dbReference type="PROSITE" id="PS51767"/>
    </source>
</evidence>
<reference evidence="11 12" key="1">
    <citation type="submission" date="2024-02" db="EMBL/GenBank/DDBJ databases">
        <title>A chromosome-level genome assembly of Drosophila madeirensis, a fruit fly species endemic to Madeira island.</title>
        <authorList>
            <person name="Tomihara K."/>
            <person name="Llopart A."/>
            <person name="Yamamoto D."/>
        </authorList>
    </citation>
    <scope>NUCLEOTIDE SEQUENCE [LARGE SCALE GENOMIC DNA]</scope>
    <source>
        <strain evidence="11 12">RF1</strain>
    </source>
</reference>
<accession>A0AAU9FA73</accession>
<evidence type="ECO:0000256" key="6">
    <source>
        <dbReference type="PIRSR" id="PIRSR601461-2"/>
    </source>
</evidence>
<feature type="region of interest" description="Disordered" evidence="8">
    <location>
        <begin position="24"/>
        <end position="110"/>
    </location>
</feature>
<dbReference type="PANTHER" id="PTHR47966">
    <property type="entry name" value="BETA-SITE APP-CLEAVING ENZYME, ISOFORM A-RELATED"/>
    <property type="match status" value="1"/>
</dbReference>
<keyword evidence="3 7" id="KW-0064">Aspartyl protease</keyword>
<feature type="compositionally biased region" description="Polar residues" evidence="8">
    <location>
        <begin position="40"/>
        <end position="60"/>
    </location>
</feature>
<dbReference type="Gene3D" id="2.40.70.10">
    <property type="entry name" value="Acid Proteases"/>
    <property type="match status" value="2"/>
</dbReference>
<name>A0AAU9FA73_DROMD</name>
<keyword evidence="12" id="KW-1185">Reference proteome</keyword>
<feature type="disulfide bond" evidence="6">
    <location>
        <begin position="192"/>
        <end position="197"/>
    </location>
</feature>
<keyword evidence="2 7" id="KW-0645">Protease</keyword>
<dbReference type="EMBL" id="AP029263">
    <property type="protein sequence ID" value="BFF92535.1"/>
    <property type="molecule type" value="Genomic_DNA"/>
</dbReference>
<comment type="similarity">
    <text evidence="1 7">Belongs to the peptidase A1 family.</text>
</comment>
<feature type="signal peptide" evidence="9">
    <location>
        <begin position="1"/>
        <end position="21"/>
    </location>
</feature>
<feature type="compositionally biased region" description="Basic residues" evidence="8">
    <location>
        <begin position="63"/>
        <end position="84"/>
    </location>
</feature>
<keyword evidence="9" id="KW-0732">Signal</keyword>
<feature type="active site" evidence="5">
    <location>
        <position position="364"/>
    </location>
</feature>
<dbReference type="GO" id="GO:0004190">
    <property type="term" value="F:aspartic-type endopeptidase activity"/>
    <property type="evidence" value="ECO:0007669"/>
    <property type="project" value="UniProtKB-KW"/>
</dbReference>
<evidence type="ECO:0000256" key="5">
    <source>
        <dbReference type="PIRSR" id="PIRSR601461-1"/>
    </source>
</evidence>
<evidence type="ECO:0000256" key="4">
    <source>
        <dbReference type="ARBA" id="ARBA00022801"/>
    </source>
</evidence>
<feature type="chain" id="PRO_5043392525" evidence="9">
    <location>
        <begin position="22"/>
        <end position="473"/>
    </location>
</feature>
<dbReference type="InterPro" id="IPR001969">
    <property type="entry name" value="Aspartic_peptidase_AS"/>
</dbReference>
<keyword evidence="6" id="KW-1015">Disulfide bond</keyword>
<evidence type="ECO:0000256" key="3">
    <source>
        <dbReference type="ARBA" id="ARBA00022750"/>
    </source>
</evidence>
<feature type="active site" evidence="5">
    <location>
        <position position="179"/>
    </location>
</feature>
<dbReference type="SUPFAM" id="SSF50630">
    <property type="entry name" value="Acid proteases"/>
    <property type="match status" value="1"/>
</dbReference>
<feature type="compositionally biased region" description="Polar residues" evidence="8">
    <location>
        <begin position="100"/>
        <end position="110"/>
    </location>
</feature>
<evidence type="ECO:0000256" key="7">
    <source>
        <dbReference type="RuleBase" id="RU000454"/>
    </source>
</evidence>
<evidence type="ECO:0000256" key="2">
    <source>
        <dbReference type="ARBA" id="ARBA00022670"/>
    </source>
</evidence>
<organism evidence="11 12">
    <name type="scientific">Drosophila madeirensis</name>
    <name type="common">Fruit fly</name>
    <dbReference type="NCBI Taxonomy" id="30013"/>
    <lineage>
        <taxon>Eukaryota</taxon>
        <taxon>Metazoa</taxon>
        <taxon>Ecdysozoa</taxon>
        <taxon>Arthropoda</taxon>
        <taxon>Hexapoda</taxon>
        <taxon>Insecta</taxon>
        <taxon>Pterygota</taxon>
        <taxon>Neoptera</taxon>
        <taxon>Endopterygota</taxon>
        <taxon>Diptera</taxon>
        <taxon>Brachycera</taxon>
        <taxon>Muscomorpha</taxon>
        <taxon>Ephydroidea</taxon>
        <taxon>Drosophilidae</taxon>
        <taxon>Drosophila</taxon>
        <taxon>Sophophora</taxon>
    </lineage>
</organism>
<protein>
    <submittedName>
        <fullName evidence="11">Lysosomal aspartic protease</fullName>
    </submittedName>
</protein>
<dbReference type="InterPro" id="IPR021109">
    <property type="entry name" value="Peptidase_aspartic_dom_sf"/>
</dbReference>
<feature type="compositionally biased region" description="Low complexity" evidence="8">
    <location>
        <begin position="85"/>
        <end position="99"/>
    </location>
</feature>
<dbReference type="InterPro" id="IPR001461">
    <property type="entry name" value="Aspartic_peptidase_A1"/>
</dbReference>
<dbReference type="AlphaFoldDB" id="A0AAU9FA73"/>
<feature type="domain" description="Peptidase A1" evidence="10">
    <location>
        <begin position="161"/>
        <end position="470"/>
    </location>
</feature>
<dbReference type="FunFam" id="2.40.70.10:FF:000115">
    <property type="entry name" value="Lysosomal aspartic protease"/>
    <property type="match status" value="1"/>
</dbReference>
<dbReference type="Proteomes" id="UP001500889">
    <property type="component" value="Chromosome O"/>
</dbReference>
<dbReference type="InterPro" id="IPR033121">
    <property type="entry name" value="PEPTIDASE_A1"/>
</dbReference>
<dbReference type="Pfam" id="PF00026">
    <property type="entry name" value="Asp"/>
    <property type="match status" value="1"/>
</dbReference>
<dbReference type="GO" id="GO:0006508">
    <property type="term" value="P:proteolysis"/>
    <property type="evidence" value="ECO:0007669"/>
    <property type="project" value="UniProtKB-KW"/>
</dbReference>
<dbReference type="PROSITE" id="PS51767">
    <property type="entry name" value="PEPTIDASE_A1"/>
    <property type="match status" value="1"/>
</dbReference>
<evidence type="ECO:0000313" key="11">
    <source>
        <dbReference type="EMBL" id="BFF92535.1"/>
    </source>
</evidence>
<feature type="disulfide bond" evidence="6">
    <location>
        <begin position="398"/>
        <end position="434"/>
    </location>
</feature>
<evidence type="ECO:0000313" key="12">
    <source>
        <dbReference type="Proteomes" id="UP001500889"/>
    </source>
</evidence>
<gene>
    <name evidence="11" type="ORF">DMAD_10571</name>
</gene>
<dbReference type="PANTHER" id="PTHR47966:SF51">
    <property type="entry name" value="BETA-SITE APP-CLEAVING ENZYME, ISOFORM A-RELATED"/>
    <property type="match status" value="1"/>
</dbReference>
<dbReference type="PRINTS" id="PR00792">
    <property type="entry name" value="PEPSIN"/>
</dbReference>
<dbReference type="PROSITE" id="PS00141">
    <property type="entry name" value="ASP_PROTEASE"/>
    <property type="match status" value="1"/>
</dbReference>
<sequence>MRLKLLLFCALVCLIVVLAEGRERRASSRRPQGLREQRITRNVRQGNRQSARTRPSSSTRKLSAVKKSSKKSQAARKIKNKTKAKTNASAKSKTKALTTQSVRSASGSGSTTLPLDFQQNFVRTTNNLRWEKSFLASRYGQSFATTTGSRTALTNTANMEYTCKMSIGTPKQIFTILPDTGSSNIWVPGPKCTSKACKIHKKYHPAKSSTYTKVGTAFAITYGSGKVTGTLAKDTVRVAGLAVTNQTFAMTTKEPGSAFVESHFDGILGLGFRSISVDNVKPLVQNMCSEGVISNCVFSICMRGGGSSKRGGALIFGSTNTTAYTGSETYTYTPVTKKGYWQFDLQGFYLGSTKVSGSTQAIVDSGTSLIAAPTSAFNKINKILGCTVTSSGECWMKCSKKVSDVTFVIGGKKFVMAGNKMKLKVRTTKGNTICISAVSDMGTSFWILGDAFIRHFCTVFDVTRSRIGFAASS</sequence>
<proteinExistence type="inferred from homology"/>
<evidence type="ECO:0000256" key="9">
    <source>
        <dbReference type="SAM" id="SignalP"/>
    </source>
</evidence>